<organism evidence="2 3">
    <name type="scientific">Saccharobesus litoralis</name>
    <dbReference type="NCBI Taxonomy" id="2172099"/>
    <lineage>
        <taxon>Bacteria</taxon>
        <taxon>Pseudomonadati</taxon>
        <taxon>Pseudomonadota</taxon>
        <taxon>Gammaproteobacteria</taxon>
        <taxon>Alteromonadales</taxon>
        <taxon>Alteromonadaceae</taxon>
        <taxon>Saccharobesus</taxon>
    </lineage>
</organism>
<gene>
    <name evidence="2" type="ORF">C2869_08395</name>
</gene>
<dbReference type="OrthoDB" id="6385708at2"/>
<evidence type="ECO:0008006" key="4">
    <source>
        <dbReference type="Google" id="ProtNLM"/>
    </source>
</evidence>
<feature type="signal peptide" evidence="1">
    <location>
        <begin position="1"/>
        <end position="19"/>
    </location>
</feature>
<accession>A0A2S0VQF0</accession>
<feature type="chain" id="PRO_5015571064" description="SPOR domain-containing protein" evidence="1">
    <location>
        <begin position="20"/>
        <end position="179"/>
    </location>
</feature>
<evidence type="ECO:0000256" key="1">
    <source>
        <dbReference type="SAM" id="SignalP"/>
    </source>
</evidence>
<protein>
    <recommendedName>
        <fullName evidence="4">SPOR domain-containing protein</fullName>
    </recommendedName>
</protein>
<dbReference type="KEGG" id="cate:C2869_08395"/>
<proteinExistence type="predicted"/>
<sequence>MKYFLSLVFSFLLFSPAVAKEQYFIQIGKCHLQKCVADRVAKALALNYKISVHRSTSTQLLYQVISAFALSEADADIYQSELKKDRQLAQHLSLEGDDLGYYLNLGYFESIALAYQIKDQAQTILKGEMISFRIRQREHKDEASKILIGPFANFQQALVESKKVRKTPDFPSAFVTQIE</sequence>
<dbReference type="Proteomes" id="UP000244441">
    <property type="component" value="Chromosome"/>
</dbReference>
<keyword evidence="1" id="KW-0732">Signal</keyword>
<reference evidence="2 3" key="1">
    <citation type="submission" date="2018-01" db="EMBL/GenBank/DDBJ databases">
        <title>Genome sequence of a Cantenovulum-like bacteria.</title>
        <authorList>
            <person name="Tan W.R."/>
            <person name="Lau N.-S."/>
            <person name="Go F."/>
            <person name="Amirul A.-A.A."/>
        </authorList>
    </citation>
    <scope>NUCLEOTIDE SEQUENCE [LARGE SCALE GENOMIC DNA]</scope>
    <source>
        <strain evidence="2 3">CCB-QB4</strain>
    </source>
</reference>
<keyword evidence="3" id="KW-1185">Reference proteome</keyword>
<dbReference type="RefSeq" id="WP_108602506.1">
    <property type="nucleotide sequence ID" value="NZ_CP026604.1"/>
</dbReference>
<evidence type="ECO:0000313" key="2">
    <source>
        <dbReference type="EMBL" id="AWB66443.1"/>
    </source>
</evidence>
<dbReference type="AlphaFoldDB" id="A0A2S0VQF0"/>
<evidence type="ECO:0000313" key="3">
    <source>
        <dbReference type="Proteomes" id="UP000244441"/>
    </source>
</evidence>
<dbReference type="EMBL" id="CP026604">
    <property type="protein sequence ID" value="AWB66443.1"/>
    <property type="molecule type" value="Genomic_DNA"/>
</dbReference>
<name>A0A2S0VQF0_9ALTE</name>